<keyword evidence="1" id="KW-0808">Transferase</keyword>
<dbReference type="GO" id="GO:0016301">
    <property type="term" value="F:kinase activity"/>
    <property type="evidence" value="ECO:0007669"/>
    <property type="project" value="UniProtKB-KW"/>
</dbReference>
<sequence length="101" mass="11960">MYSIRKKLSIIILICSVLAAFLTAIFVNVTINNKFNKYMLDIQNKRNNRIVQYFEEVYKRDKKWTSNSGSEMKHEAYMSDYCLTLLDSNKKIDLDDGSKRY</sequence>
<evidence type="ECO:0000313" key="1">
    <source>
        <dbReference type="EMBL" id="EET85999.1"/>
    </source>
</evidence>
<proteinExistence type="predicted"/>
<dbReference type="AlphaFoldDB" id="C6PXM1"/>
<name>C6PXM1_9CLOT</name>
<gene>
    <name evidence="1" type="ORF">CcarbDRAFT_3538</name>
</gene>
<dbReference type="Proteomes" id="UP000004198">
    <property type="component" value="Unassembled WGS sequence"/>
</dbReference>
<organism evidence="1 2">
    <name type="scientific">Clostridium carboxidivorans P7</name>
    <dbReference type="NCBI Taxonomy" id="536227"/>
    <lineage>
        <taxon>Bacteria</taxon>
        <taxon>Bacillati</taxon>
        <taxon>Bacillota</taxon>
        <taxon>Clostridia</taxon>
        <taxon>Eubacteriales</taxon>
        <taxon>Clostridiaceae</taxon>
        <taxon>Clostridium</taxon>
    </lineage>
</organism>
<evidence type="ECO:0000313" key="2">
    <source>
        <dbReference type="Proteomes" id="UP000004198"/>
    </source>
</evidence>
<reference evidence="1 2" key="1">
    <citation type="submission" date="2009-06" db="EMBL/GenBank/DDBJ databases">
        <title>The draft genome of Clostridium carboxidivorans P7.</title>
        <authorList>
            <consortium name="US DOE Joint Genome Institute (JGI-PGF)"/>
            <person name="Lucas S."/>
            <person name="Copeland A."/>
            <person name="Lapidus A."/>
            <person name="Glavina del Rio T."/>
            <person name="Tice H."/>
            <person name="Bruce D."/>
            <person name="Goodwin L."/>
            <person name="Pitluck S."/>
            <person name="Larimer F."/>
            <person name="Land M.L."/>
            <person name="Hauser L."/>
            <person name="Hemme C.L."/>
        </authorList>
    </citation>
    <scope>NUCLEOTIDE SEQUENCE [LARGE SCALE GENOMIC DNA]</scope>
    <source>
        <strain evidence="1 2">P7</strain>
    </source>
</reference>
<dbReference type="EMBL" id="ACVI01000067">
    <property type="protein sequence ID" value="EET85999.1"/>
    <property type="molecule type" value="Genomic_DNA"/>
</dbReference>
<keyword evidence="2" id="KW-1185">Reference proteome</keyword>
<keyword evidence="1" id="KW-0418">Kinase</keyword>
<dbReference type="eggNOG" id="COG5002">
    <property type="taxonomic scope" value="Bacteria"/>
</dbReference>
<comment type="caution">
    <text evidence="1">The sequence shown here is derived from an EMBL/GenBank/DDBJ whole genome shotgun (WGS) entry which is preliminary data.</text>
</comment>
<accession>C6PXM1</accession>
<protein>
    <submittedName>
        <fullName evidence="1">Sensory transduction histidine kinase</fullName>
    </submittedName>
</protein>